<comment type="cofactor">
    <cofactor evidence="1">
        <name>a divalent metal cation</name>
        <dbReference type="ChEBI" id="CHEBI:60240"/>
    </cofactor>
</comment>
<protein>
    <recommendedName>
        <fullName evidence="8">DDE Tnp4 domain-containing protein</fullName>
    </recommendedName>
</protein>
<evidence type="ECO:0000256" key="4">
    <source>
        <dbReference type="ARBA" id="ARBA00022722"/>
    </source>
</evidence>
<keyword evidence="7" id="KW-0539">Nucleus</keyword>
<evidence type="ECO:0000256" key="3">
    <source>
        <dbReference type="ARBA" id="ARBA00006958"/>
    </source>
</evidence>
<dbReference type="Proteomes" id="UP000233551">
    <property type="component" value="Unassembled WGS sequence"/>
</dbReference>
<comment type="subcellular location">
    <subcellularLocation>
        <location evidence="2">Nucleus</location>
    </subcellularLocation>
</comment>
<feature type="domain" description="DDE Tnp4" evidence="8">
    <location>
        <begin position="2"/>
        <end position="96"/>
    </location>
</feature>
<keyword evidence="10" id="KW-1185">Reference proteome</keyword>
<organism evidence="9 10">
    <name type="scientific">Punica granatum</name>
    <name type="common">Pomegranate</name>
    <dbReference type="NCBI Taxonomy" id="22663"/>
    <lineage>
        <taxon>Eukaryota</taxon>
        <taxon>Viridiplantae</taxon>
        <taxon>Streptophyta</taxon>
        <taxon>Embryophyta</taxon>
        <taxon>Tracheophyta</taxon>
        <taxon>Spermatophyta</taxon>
        <taxon>Magnoliopsida</taxon>
        <taxon>eudicotyledons</taxon>
        <taxon>Gunneridae</taxon>
        <taxon>Pentapetalae</taxon>
        <taxon>rosids</taxon>
        <taxon>malvids</taxon>
        <taxon>Myrtales</taxon>
        <taxon>Lythraceae</taxon>
        <taxon>Punica</taxon>
    </lineage>
</organism>
<proteinExistence type="inferred from homology"/>
<dbReference type="EMBL" id="PGOL01001813">
    <property type="protein sequence ID" value="PKI54063.1"/>
    <property type="molecule type" value="Genomic_DNA"/>
</dbReference>
<dbReference type="GO" id="GO:0004518">
    <property type="term" value="F:nuclease activity"/>
    <property type="evidence" value="ECO:0007669"/>
    <property type="project" value="UniProtKB-KW"/>
</dbReference>
<gene>
    <name evidence="9" type="ORF">CRG98_025557</name>
</gene>
<comment type="caution">
    <text evidence="9">The sequence shown here is derived from an EMBL/GenBank/DDBJ whole genome shotgun (WGS) entry which is preliminary data.</text>
</comment>
<sequence length="98" mass="11537">MQFTYVLPGWEGFAADGRVLRDAMSRQHGLRVPTSCYYLIDAGYTNCEGFLASFRGQKYHLNEWRQGHRPRNDEKLFNLRHVSTRNVIERCFGLIKIR</sequence>
<dbReference type="STRING" id="22663.A0A2I0JDI3"/>
<dbReference type="Pfam" id="PF13359">
    <property type="entry name" value="DDE_Tnp_4"/>
    <property type="match status" value="1"/>
</dbReference>
<dbReference type="GO" id="GO:0016787">
    <property type="term" value="F:hydrolase activity"/>
    <property type="evidence" value="ECO:0007669"/>
    <property type="project" value="UniProtKB-KW"/>
</dbReference>
<keyword evidence="5" id="KW-0479">Metal-binding</keyword>
<evidence type="ECO:0000256" key="1">
    <source>
        <dbReference type="ARBA" id="ARBA00001968"/>
    </source>
</evidence>
<dbReference type="PANTHER" id="PTHR22930:SF293">
    <property type="entry name" value="PROTEIN ALP1-LIKE"/>
    <property type="match status" value="1"/>
</dbReference>
<keyword evidence="6" id="KW-0378">Hydrolase</keyword>
<evidence type="ECO:0000259" key="8">
    <source>
        <dbReference type="Pfam" id="PF13359"/>
    </source>
</evidence>
<keyword evidence="4" id="KW-0540">Nuclease</keyword>
<accession>A0A2I0JDI3</accession>
<dbReference type="InterPro" id="IPR027806">
    <property type="entry name" value="HARBI1_dom"/>
</dbReference>
<dbReference type="GO" id="GO:0005634">
    <property type="term" value="C:nucleus"/>
    <property type="evidence" value="ECO:0007669"/>
    <property type="project" value="UniProtKB-SubCell"/>
</dbReference>
<dbReference type="InterPro" id="IPR045249">
    <property type="entry name" value="HARBI1-like"/>
</dbReference>
<evidence type="ECO:0000313" key="9">
    <source>
        <dbReference type="EMBL" id="PKI54063.1"/>
    </source>
</evidence>
<evidence type="ECO:0000313" key="10">
    <source>
        <dbReference type="Proteomes" id="UP000233551"/>
    </source>
</evidence>
<name>A0A2I0JDI3_PUNGR</name>
<dbReference type="AlphaFoldDB" id="A0A2I0JDI3"/>
<comment type="similarity">
    <text evidence="3">Belongs to the HARBI1 family.</text>
</comment>
<evidence type="ECO:0000256" key="7">
    <source>
        <dbReference type="ARBA" id="ARBA00023242"/>
    </source>
</evidence>
<evidence type="ECO:0000256" key="6">
    <source>
        <dbReference type="ARBA" id="ARBA00022801"/>
    </source>
</evidence>
<dbReference type="GO" id="GO:0046872">
    <property type="term" value="F:metal ion binding"/>
    <property type="evidence" value="ECO:0007669"/>
    <property type="project" value="UniProtKB-KW"/>
</dbReference>
<evidence type="ECO:0000256" key="2">
    <source>
        <dbReference type="ARBA" id="ARBA00004123"/>
    </source>
</evidence>
<evidence type="ECO:0000256" key="5">
    <source>
        <dbReference type="ARBA" id="ARBA00022723"/>
    </source>
</evidence>
<reference evidence="9 10" key="1">
    <citation type="submission" date="2017-11" db="EMBL/GenBank/DDBJ databases">
        <title>De-novo sequencing of pomegranate (Punica granatum L.) genome.</title>
        <authorList>
            <person name="Akparov Z."/>
            <person name="Amiraslanov A."/>
            <person name="Hajiyeva S."/>
            <person name="Abbasov M."/>
            <person name="Kaur K."/>
            <person name="Hamwieh A."/>
            <person name="Solovyev V."/>
            <person name="Salamov A."/>
            <person name="Braich B."/>
            <person name="Kosarev P."/>
            <person name="Mahmoud A."/>
            <person name="Hajiyev E."/>
            <person name="Babayeva S."/>
            <person name="Izzatullayeva V."/>
            <person name="Mammadov A."/>
            <person name="Mammadov A."/>
            <person name="Sharifova S."/>
            <person name="Ojaghi J."/>
            <person name="Eynullazada K."/>
            <person name="Bayramov B."/>
            <person name="Abdulazimova A."/>
            <person name="Shahmuradov I."/>
        </authorList>
    </citation>
    <scope>NUCLEOTIDE SEQUENCE [LARGE SCALE GENOMIC DNA]</scope>
    <source>
        <strain evidence="10">cv. AG2017</strain>
        <tissue evidence="9">Leaf</tissue>
    </source>
</reference>
<dbReference type="PANTHER" id="PTHR22930">
    <property type="match status" value="1"/>
</dbReference>